<evidence type="ECO:0000313" key="2">
    <source>
        <dbReference type="EMBL" id="ART59374.1"/>
    </source>
</evidence>
<protein>
    <submittedName>
        <fullName evidence="2">Uncharacterized protein</fullName>
    </submittedName>
</protein>
<dbReference type="RefSeq" id="WP_086927507.1">
    <property type="nucleotide sequence ID" value="NZ_CP021362.1"/>
</dbReference>
<evidence type="ECO:0000256" key="1">
    <source>
        <dbReference type="SAM" id="MobiDB-lite"/>
    </source>
</evidence>
<accession>A0A240UD01</accession>
<gene>
    <name evidence="2" type="ORF">CBP36_11445</name>
</gene>
<dbReference type="Proteomes" id="UP000194440">
    <property type="component" value="Chromosome"/>
</dbReference>
<feature type="compositionally biased region" description="Low complexity" evidence="1">
    <location>
        <begin position="55"/>
        <end position="74"/>
    </location>
</feature>
<name>A0A240UD01_9BURK</name>
<sequence length="83" mass="8723">MRAVFGLVGLVVALAIVGVLAKKQLAATRTPVPSLQLPAASDGAASPTPTGTVREQSQQVQQQVKQQMEGLMQQARPMPDDSK</sequence>
<organism evidence="2 3">
    <name type="scientific">Acidovorax carolinensis</name>
    <dbReference type="NCBI Taxonomy" id="553814"/>
    <lineage>
        <taxon>Bacteria</taxon>
        <taxon>Pseudomonadati</taxon>
        <taxon>Pseudomonadota</taxon>
        <taxon>Betaproteobacteria</taxon>
        <taxon>Burkholderiales</taxon>
        <taxon>Comamonadaceae</taxon>
        <taxon>Acidovorax</taxon>
    </lineage>
</organism>
<feature type="region of interest" description="Disordered" evidence="1">
    <location>
        <begin position="30"/>
        <end position="83"/>
    </location>
</feature>
<reference evidence="2" key="1">
    <citation type="submission" date="2017-05" db="EMBL/GenBank/DDBJ databases">
        <title>Polyphasic characterization of four soil-derived phenanthrene-degrading Acidovorax strains and proposal of Acidovorax phenanthrenivorans sp. nov.</title>
        <authorList>
            <person name="Singleton D."/>
            <person name="Lee J."/>
            <person name="Dickey A.N."/>
            <person name="Stroud A."/>
            <person name="Scholl E.H."/>
            <person name="Wright F.A."/>
            <person name="Aitken M.D."/>
        </authorList>
    </citation>
    <scope>NUCLEOTIDE SEQUENCE</scope>
    <source>
        <strain evidence="2">P4</strain>
    </source>
</reference>
<dbReference type="KEGG" id="acip:CBP36_11445"/>
<dbReference type="KEGG" id="acis:CBP35_07485"/>
<dbReference type="EMBL" id="CP021366">
    <property type="protein sequence ID" value="ART59374.1"/>
    <property type="molecule type" value="Genomic_DNA"/>
</dbReference>
<dbReference type="AlphaFoldDB" id="A0A240UD01"/>
<proteinExistence type="predicted"/>
<evidence type="ECO:0000313" key="3">
    <source>
        <dbReference type="Proteomes" id="UP000194440"/>
    </source>
</evidence>
<keyword evidence="3" id="KW-1185">Reference proteome</keyword>